<keyword evidence="1" id="KW-0472">Membrane</keyword>
<dbReference type="InterPro" id="IPR003125">
    <property type="entry name" value="WSN"/>
</dbReference>
<reference evidence="5" key="1">
    <citation type="submission" date="2017-10" db="EMBL/GenBank/DDBJ databases">
        <title>Rapid genome shrinkage in a self-fertile nematode reveals novel sperm competition proteins.</title>
        <authorList>
            <person name="Yin D."/>
            <person name="Schwarz E.M."/>
            <person name="Thomas C.G."/>
            <person name="Felde R.L."/>
            <person name="Korf I.F."/>
            <person name="Cutter A.D."/>
            <person name="Schartner C.M."/>
            <person name="Ralston E.J."/>
            <person name="Meyer B.J."/>
            <person name="Haag E.S."/>
        </authorList>
    </citation>
    <scope>NUCLEOTIDE SEQUENCE [LARGE SCALE GENOMIC DNA]</scope>
    <source>
        <strain evidence="5">JU1422</strain>
    </source>
</reference>
<protein>
    <recommendedName>
        <fullName evidence="3">Domain of unknown function WSN domain-containing protein</fullName>
    </recommendedName>
</protein>
<comment type="caution">
    <text evidence="4">The sequence shown here is derived from an EMBL/GenBank/DDBJ whole genome shotgun (WGS) entry which is preliminary data.</text>
</comment>
<dbReference type="PANTHER" id="PTHR22956:SF17">
    <property type="entry name" value="ANKYRIN REPEAT-CONTAINING PROTEIN F37A4.4-RELATED"/>
    <property type="match status" value="1"/>
</dbReference>
<sequence>MRIQLFWIFGLLYLGYCGRPAEYLKVFSNFDLLFRELSAIARVVNAISLQASVIRKTFHPYEILGESLKANPSALNEILTTDVSGYNVSVDSLFDSLAEIQKRTEKYVLELRNASQMTEKIMEGMNIKLKKNDPVLEEYFETLTSNSTIKTLLTCDKNLVAEILKFWNTLSNQPSGLTTKTQQKDSITLMKSKIPEISKCLETLSNFPDFLDPILKKGKHLEKILEASANLKFLEGKHSTVSSYSRNLNTTVTQMLQEGLKLWNPPKIQAFKLMEDSVNLWKKLKEPEKIPELNQTVGFGRWFSRKDLKSGFFKDKISMHKSTENLEKALDGFADFGILVIRLRVEFIGFDEDFDEFLDEMRDFKNNLKVLETFENPKNGPEDLKVNRKIFDGCWTSKTSKHSKKLENFEKNIKKFASFNSTISKIRFWVNKTISTIDLEVVRNGFEEIGNLEISEKSLEEMKEAILGISNFETVEKFLERFSRLSELQKELETDFEGIKNLNLTKMTAEAVENLQTSHVSKDLNCLTSKNFKISRIHEILNFLETLFTSREHESFLSESKEIMSQFSNMRDAFIKVNDFVEKNRDKDFSGSSNNPVLKFKEPAKVATTFGSGVRALLPIWRVYQNRGQFLKIANFSKNVQDLIGSSNNDSVTRSFWKTGSASLEIQNLIGKMDALNSWSEYVQDKDILEFREVFELAKNITGFKGQDKTFSHISKQLWEYDSDDLDFDQALNSSEHLLELNLDFSNFEGELQAAKLSFVEIKDYFDEIFGLKPEEGKIIENSYLLVICISIGVFFLLVSCAFCLYGFSENGRKQYKNWYLFYFGKPQDFENRWRYSVSLPAFADARQRLPTFADACRSLLKFTDACSRLASIRRRLFNPCRRSPTLIDACRRLPTFVEGSPRSPAFADARRSMPTFTDACLRLASARRRSPTFTDACSRLASVRRRSPKFFDVCPRLLKAHQRSQTLADTRRRSPTLA</sequence>
<keyword evidence="1" id="KW-1133">Transmembrane helix</keyword>
<feature type="domain" description="Domain of unknown function WSN" evidence="3">
    <location>
        <begin position="28"/>
        <end position="96"/>
    </location>
</feature>
<gene>
    <name evidence="4" type="primary">Cnig_chr_III.g11415</name>
    <name evidence="4" type="ORF">B9Z55_011415</name>
</gene>
<evidence type="ECO:0000256" key="1">
    <source>
        <dbReference type="SAM" id="Phobius"/>
    </source>
</evidence>
<dbReference type="AlphaFoldDB" id="A0A2G5UK17"/>
<dbReference type="InterPro" id="IPR053345">
    <property type="entry name" value="Ankyrin_repeat-containing"/>
</dbReference>
<accession>A0A2G5UK17</accession>
<dbReference type="SMART" id="SM00453">
    <property type="entry name" value="WSN"/>
    <property type="match status" value="1"/>
</dbReference>
<feature type="chain" id="PRO_5013889136" description="Domain of unknown function WSN domain-containing protein" evidence="2">
    <location>
        <begin position="18"/>
        <end position="979"/>
    </location>
</feature>
<keyword evidence="5" id="KW-1185">Reference proteome</keyword>
<evidence type="ECO:0000256" key="2">
    <source>
        <dbReference type="SAM" id="SignalP"/>
    </source>
</evidence>
<proteinExistence type="predicted"/>
<evidence type="ECO:0000259" key="3">
    <source>
        <dbReference type="SMART" id="SM00453"/>
    </source>
</evidence>
<keyword evidence="1" id="KW-0812">Transmembrane</keyword>
<feature type="signal peptide" evidence="2">
    <location>
        <begin position="1"/>
        <end position="17"/>
    </location>
</feature>
<dbReference type="OrthoDB" id="10254927at2759"/>
<name>A0A2G5UK17_9PELO</name>
<dbReference type="Proteomes" id="UP000230233">
    <property type="component" value="Chromosome III"/>
</dbReference>
<dbReference type="PANTHER" id="PTHR22956">
    <property type="entry name" value="ANKYRIN REPEAT-CONTAINING PROTEIN F37A4.4-RELATED-RELATED"/>
    <property type="match status" value="1"/>
</dbReference>
<evidence type="ECO:0000313" key="4">
    <source>
        <dbReference type="EMBL" id="PIC39858.1"/>
    </source>
</evidence>
<dbReference type="Pfam" id="PF02206">
    <property type="entry name" value="WSN"/>
    <property type="match status" value="1"/>
</dbReference>
<keyword evidence="2" id="KW-0732">Signal</keyword>
<dbReference type="STRING" id="1611254.A0A2G5UK17"/>
<evidence type="ECO:0000313" key="5">
    <source>
        <dbReference type="Proteomes" id="UP000230233"/>
    </source>
</evidence>
<organism evidence="4 5">
    <name type="scientific">Caenorhabditis nigoni</name>
    <dbReference type="NCBI Taxonomy" id="1611254"/>
    <lineage>
        <taxon>Eukaryota</taxon>
        <taxon>Metazoa</taxon>
        <taxon>Ecdysozoa</taxon>
        <taxon>Nematoda</taxon>
        <taxon>Chromadorea</taxon>
        <taxon>Rhabditida</taxon>
        <taxon>Rhabditina</taxon>
        <taxon>Rhabditomorpha</taxon>
        <taxon>Rhabditoidea</taxon>
        <taxon>Rhabditidae</taxon>
        <taxon>Peloderinae</taxon>
        <taxon>Caenorhabditis</taxon>
    </lineage>
</organism>
<feature type="transmembrane region" description="Helical" evidence="1">
    <location>
        <begin position="784"/>
        <end position="808"/>
    </location>
</feature>
<dbReference type="EMBL" id="PDUG01000003">
    <property type="protein sequence ID" value="PIC39858.1"/>
    <property type="molecule type" value="Genomic_DNA"/>
</dbReference>